<feature type="signal peptide" evidence="2">
    <location>
        <begin position="1"/>
        <end position="21"/>
    </location>
</feature>
<evidence type="ECO:0000256" key="1">
    <source>
        <dbReference type="SAM" id="MobiDB-lite"/>
    </source>
</evidence>
<evidence type="ECO:0000256" key="2">
    <source>
        <dbReference type="SAM" id="SignalP"/>
    </source>
</evidence>
<keyword evidence="2" id="KW-0732">Signal</keyword>
<dbReference type="InterPro" id="IPR002048">
    <property type="entry name" value="EF_hand_dom"/>
</dbReference>
<dbReference type="Gene3D" id="1.10.238.10">
    <property type="entry name" value="EF-hand"/>
    <property type="match status" value="1"/>
</dbReference>
<evidence type="ECO:0000313" key="3">
    <source>
        <dbReference type="EMBL" id="CAH1772311.1"/>
    </source>
</evidence>
<dbReference type="InterPro" id="IPR018247">
    <property type="entry name" value="EF_Hand_1_Ca_BS"/>
</dbReference>
<dbReference type="PROSITE" id="PS00018">
    <property type="entry name" value="EF_HAND_1"/>
    <property type="match status" value="1"/>
</dbReference>
<comment type="caution">
    <text evidence="3">The sequence shown here is derived from an EMBL/GenBank/DDBJ whole genome shotgun (WGS) entry which is preliminary data.</text>
</comment>
<dbReference type="PROSITE" id="PS50222">
    <property type="entry name" value="EF_HAND_2"/>
    <property type="match status" value="1"/>
</dbReference>
<name>A0A8J1URP1_OWEFU</name>
<accession>A0A8J1URP1</accession>
<dbReference type="GO" id="GO:0005509">
    <property type="term" value="F:calcium ion binding"/>
    <property type="evidence" value="ECO:0007669"/>
    <property type="project" value="InterPro"/>
</dbReference>
<proteinExistence type="predicted"/>
<feature type="compositionally biased region" description="Basic and acidic residues" evidence="1">
    <location>
        <begin position="148"/>
        <end position="160"/>
    </location>
</feature>
<dbReference type="Proteomes" id="UP000749559">
    <property type="component" value="Unassembled WGS sequence"/>
</dbReference>
<protein>
    <submittedName>
        <fullName evidence="3">Uncharacterized protein</fullName>
    </submittedName>
</protein>
<feature type="chain" id="PRO_5043467629" evidence="2">
    <location>
        <begin position="22"/>
        <end position="160"/>
    </location>
</feature>
<organism evidence="3 4">
    <name type="scientific">Owenia fusiformis</name>
    <name type="common">Polychaete worm</name>
    <dbReference type="NCBI Taxonomy" id="6347"/>
    <lineage>
        <taxon>Eukaryota</taxon>
        <taxon>Metazoa</taxon>
        <taxon>Spiralia</taxon>
        <taxon>Lophotrochozoa</taxon>
        <taxon>Annelida</taxon>
        <taxon>Polychaeta</taxon>
        <taxon>Sedentaria</taxon>
        <taxon>Canalipalpata</taxon>
        <taxon>Sabellida</taxon>
        <taxon>Oweniida</taxon>
        <taxon>Oweniidae</taxon>
        <taxon>Owenia</taxon>
    </lineage>
</organism>
<dbReference type="SUPFAM" id="SSF47473">
    <property type="entry name" value="EF-hand"/>
    <property type="match status" value="1"/>
</dbReference>
<dbReference type="EMBL" id="CAIIXF020000001">
    <property type="protein sequence ID" value="CAH1772311.1"/>
    <property type="molecule type" value="Genomic_DNA"/>
</dbReference>
<dbReference type="AlphaFoldDB" id="A0A8J1URP1"/>
<keyword evidence="4" id="KW-1185">Reference proteome</keyword>
<dbReference type="OrthoDB" id="6146354at2759"/>
<evidence type="ECO:0000313" key="4">
    <source>
        <dbReference type="Proteomes" id="UP000749559"/>
    </source>
</evidence>
<dbReference type="InterPro" id="IPR011992">
    <property type="entry name" value="EF-hand-dom_pair"/>
</dbReference>
<gene>
    <name evidence="3" type="ORF">OFUS_LOCUS91</name>
</gene>
<sequence>MKATIAFLLLAVVASLHTSDAWRVRLPRLGLRRIIAPVCSMYCNQKCTLPGICAPVCHKVCNIGRKRRSVAINDDEKPFSSDLSKYDSDNDDRVTLTEFAEAISSTPEKCIEAFGMADENDDGILDMGEFLRGPFHFTSGEVEQEQDTPDRIGKYADDDY</sequence>
<reference evidence="3" key="1">
    <citation type="submission" date="2022-03" db="EMBL/GenBank/DDBJ databases">
        <authorList>
            <person name="Martin C."/>
        </authorList>
    </citation>
    <scope>NUCLEOTIDE SEQUENCE</scope>
</reference>
<feature type="region of interest" description="Disordered" evidence="1">
    <location>
        <begin position="141"/>
        <end position="160"/>
    </location>
</feature>